<proteinExistence type="predicted"/>
<evidence type="ECO:0000313" key="3">
    <source>
        <dbReference type="Proteomes" id="UP000193922"/>
    </source>
</evidence>
<keyword evidence="3" id="KW-1185">Reference proteome</keyword>
<sequence length="210" mass="22597">MSARLPAMHVPSALRCGSSAGPAAPAAHRPAQRLRRARPLPPIHRRCRVKAPARTASMSAGSGQPAAAAAGQRAPASFELLSWIPASRFRDSPSCLKWFAKPAEISRSLSHWRRCSCTCSSTRASIFWCSWATSPRWPRSCPTMVPSCDNLTSLTVSASPGSFNTSRGAWNARSESLGAEYTGSGSPRHVLHVLVTQHQHTCLLVDVIVC</sequence>
<name>A0A1Y1W3V1_9FUNG</name>
<organism evidence="2 3">
    <name type="scientific">Linderina pennispora</name>
    <dbReference type="NCBI Taxonomy" id="61395"/>
    <lineage>
        <taxon>Eukaryota</taxon>
        <taxon>Fungi</taxon>
        <taxon>Fungi incertae sedis</taxon>
        <taxon>Zoopagomycota</taxon>
        <taxon>Kickxellomycotina</taxon>
        <taxon>Kickxellomycetes</taxon>
        <taxon>Kickxellales</taxon>
        <taxon>Kickxellaceae</taxon>
        <taxon>Linderina</taxon>
    </lineage>
</organism>
<feature type="region of interest" description="Disordered" evidence="1">
    <location>
        <begin position="16"/>
        <end position="38"/>
    </location>
</feature>
<comment type="caution">
    <text evidence="2">The sequence shown here is derived from an EMBL/GenBank/DDBJ whole genome shotgun (WGS) entry which is preliminary data.</text>
</comment>
<dbReference type="GeneID" id="63806548"/>
<protein>
    <submittedName>
        <fullName evidence="2">Uncharacterized protein</fullName>
    </submittedName>
</protein>
<evidence type="ECO:0000256" key="1">
    <source>
        <dbReference type="SAM" id="MobiDB-lite"/>
    </source>
</evidence>
<evidence type="ECO:0000313" key="2">
    <source>
        <dbReference type="EMBL" id="ORX68240.1"/>
    </source>
</evidence>
<gene>
    <name evidence="2" type="ORF">DL89DRAFT_28710</name>
</gene>
<dbReference type="EMBL" id="MCFD01000010">
    <property type="protein sequence ID" value="ORX68240.1"/>
    <property type="molecule type" value="Genomic_DNA"/>
</dbReference>
<dbReference type="RefSeq" id="XP_040742054.1">
    <property type="nucleotide sequence ID" value="XM_040889900.1"/>
</dbReference>
<dbReference type="Proteomes" id="UP000193922">
    <property type="component" value="Unassembled WGS sequence"/>
</dbReference>
<accession>A0A1Y1W3V1</accession>
<reference evidence="2 3" key="1">
    <citation type="submission" date="2016-07" db="EMBL/GenBank/DDBJ databases">
        <title>Pervasive Adenine N6-methylation of Active Genes in Fungi.</title>
        <authorList>
            <consortium name="DOE Joint Genome Institute"/>
            <person name="Mondo S.J."/>
            <person name="Dannebaum R.O."/>
            <person name="Kuo R.C."/>
            <person name="Labutti K."/>
            <person name="Haridas S."/>
            <person name="Kuo A."/>
            <person name="Salamov A."/>
            <person name="Ahrendt S.R."/>
            <person name="Lipzen A."/>
            <person name="Sullivan W."/>
            <person name="Andreopoulos W.B."/>
            <person name="Clum A."/>
            <person name="Lindquist E."/>
            <person name="Daum C."/>
            <person name="Ramamoorthy G.K."/>
            <person name="Gryganskyi A."/>
            <person name="Culley D."/>
            <person name="Magnuson J.K."/>
            <person name="James T.Y."/>
            <person name="O'Malley M.A."/>
            <person name="Stajich J.E."/>
            <person name="Spatafora J.W."/>
            <person name="Visel A."/>
            <person name="Grigoriev I.V."/>
        </authorList>
    </citation>
    <scope>NUCLEOTIDE SEQUENCE [LARGE SCALE GENOMIC DNA]</scope>
    <source>
        <strain evidence="2 3">ATCC 12442</strain>
    </source>
</reference>
<dbReference type="AlphaFoldDB" id="A0A1Y1W3V1"/>